<gene>
    <name evidence="14" type="ORF">TRIADDRAFT_52733</name>
</gene>
<dbReference type="InterPro" id="IPR004344">
    <property type="entry name" value="TTL/TTLL_fam"/>
</dbReference>
<dbReference type="Proteomes" id="UP000009022">
    <property type="component" value="Unassembled WGS sequence"/>
</dbReference>
<dbReference type="OrthoDB" id="202825at2759"/>
<reference evidence="14 15" key="1">
    <citation type="journal article" date="2008" name="Nature">
        <title>The Trichoplax genome and the nature of placozoans.</title>
        <authorList>
            <person name="Srivastava M."/>
            <person name="Begovic E."/>
            <person name="Chapman J."/>
            <person name="Putnam N.H."/>
            <person name="Hellsten U."/>
            <person name="Kawashima T."/>
            <person name="Kuo A."/>
            <person name="Mitros T."/>
            <person name="Salamov A."/>
            <person name="Carpenter M.L."/>
            <person name="Signorovitch A.Y."/>
            <person name="Moreno M.A."/>
            <person name="Kamm K."/>
            <person name="Grimwood J."/>
            <person name="Schmutz J."/>
            <person name="Shapiro H."/>
            <person name="Grigoriev I.V."/>
            <person name="Buss L.W."/>
            <person name="Schierwater B."/>
            <person name="Dellaporta S.L."/>
            <person name="Rokhsar D.S."/>
        </authorList>
    </citation>
    <scope>NUCLEOTIDE SEQUENCE [LARGE SCALE GENOMIC DNA]</scope>
    <source>
        <strain evidence="14 15">Grell-BS-1999</strain>
    </source>
</reference>
<dbReference type="OMA" id="LDKTCHL"/>
<dbReference type="CTD" id="6750287"/>
<evidence type="ECO:0000256" key="6">
    <source>
        <dbReference type="ARBA" id="ARBA00022741"/>
    </source>
</evidence>
<evidence type="ECO:0000256" key="12">
    <source>
        <dbReference type="ARBA" id="ARBA00041021"/>
    </source>
</evidence>
<dbReference type="EMBL" id="DS985241">
    <property type="protein sequence ID" value="EDV29149.1"/>
    <property type="molecule type" value="Genomic_DNA"/>
</dbReference>
<evidence type="ECO:0000256" key="1">
    <source>
        <dbReference type="ARBA" id="ARBA00001946"/>
    </source>
</evidence>
<dbReference type="GO" id="GO:0005524">
    <property type="term" value="F:ATP binding"/>
    <property type="evidence" value="ECO:0007669"/>
    <property type="project" value="UniProtKB-KW"/>
</dbReference>
<dbReference type="InParanoid" id="B3RK66"/>
<accession>B3RK66</accession>
<comment type="cofactor">
    <cofactor evidence="1">
        <name>Mg(2+)</name>
        <dbReference type="ChEBI" id="CHEBI:18420"/>
    </cofactor>
</comment>
<organism evidence="14 15">
    <name type="scientific">Trichoplax adhaerens</name>
    <name type="common">Trichoplax reptans</name>
    <dbReference type="NCBI Taxonomy" id="10228"/>
    <lineage>
        <taxon>Eukaryota</taxon>
        <taxon>Metazoa</taxon>
        <taxon>Placozoa</taxon>
        <taxon>Uniplacotomia</taxon>
        <taxon>Trichoplacea</taxon>
        <taxon>Trichoplacidae</taxon>
        <taxon>Trichoplax</taxon>
    </lineage>
</organism>
<keyword evidence="15" id="KW-1185">Reference proteome</keyword>
<evidence type="ECO:0000256" key="5">
    <source>
        <dbReference type="ARBA" id="ARBA00022598"/>
    </source>
</evidence>
<evidence type="ECO:0000256" key="3">
    <source>
        <dbReference type="ARBA" id="ARBA00006820"/>
    </source>
</evidence>
<proteinExistence type="inferred from homology"/>
<keyword evidence="9" id="KW-0630">Potassium</keyword>
<evidence type="ECO:0000256" key="4">
    <source>
        <dbReference type="ARBA" id="ARBA00011245"/>
    </source>
</evidence>
<dbReference type="AlphaFoldDB" id="B3RK66"/>
<dbReference type="PROSITE" id="PS51221">
    <property type="entry name" value="TTL"/>
    <property type="match status" value="1"/>
</dbReference>
<dbReference type="Gene3D" id="3.40.50.11480">
    <property type="match status" value="1"/>
</dbReference>
<dbReference type="SUPFAM" id="SSF56059">
    <property type="entry name" value="Glutathione synthetase ATP-binding domain-like"/>
    <property type="match status" value="1"/>
</dbReference>
<dbReference type="Pfam" id="PF03133">
    <property type="entry name" value="TTL"/>
    <property type="match status" value="1"/>
</dbReference>
<dbReference type="HOGENOM" id="CLU_010131_2_0_1"/>
<dbReference type="Gene3D" id="3.30.470.20">
    <property type="entry name" value="ATP-grasp fold, B domain"/>
    <property type="match status" value="1"/>
</dbReference>
<dbReference type="FunCoup" id="B3RK66">
    <property type="interactions" value="754"/>
</dbReference>
<evidence type="ECO:0000256" key="10">
    <source>
        <dbReference type="ARBA" id="ARBA00037791"/>
    </source>
</evidence>
<keyword evidence="6" id="KW-0547">Nucleotide-binding</keyword>
<comment type="subunit">
    <text evidence="4">Monomer.</text>
</comment>
<sequence length="363" mass="42078">MYYFIYRSTGSSVYSAVTEILEKSGYWQCKNPDSSKFHLVFGERNRLSFARLGHEPGFTQAVNYFNGNDSICKKSSLVCTLKDYAKKCERNFDWILPAYVVNPEKIRKEIKFHSKRLKENLKSPWMEFYLEKPVRDFREDLRRASATLASGNQRIWIAKPNTGCKGEGIMISDDIDQLIQFVDNSNQSHVIQKYVENPMLLTGERKFDIRCWVLLDHKYDIYLYREGVVRTASDAYDPSNLDKVTSHLTNHCLQQQLADKFGEYEEGNEMFYEEFNRFLEAKYNLSLESDILPQIRRIIKDCFAAGKEKMDASGLSYKSFQLFGFDFIIDDKGHVYLLEINGAPACAECARQLPSFGCGVEYV</sequence>
<evidence type="ECO:0000313" key="15">
    <source>
        <dbReference type="Proteomes" id="UP000009022"/>
    </source>
</evidence>
<keyword evidence="7" id="KW-0067">ATP-binding</keyword>
<dbReference type="GO" id="GO:0005876">
    <property type="term" value="C:spindle microtubule"/>
    <property type="evidence" value="ECO:0000318"/>
    <property type="project" value="GO_Central"/>
</dbReference>
<dbReference type="GeneID" id="6750287"/>
<dbReference type="GO" id="GO:0004835">
    <property type="term" value="F:tubulin-tyrosine ligase activity"/>
    <property type="evidence" value="ECO:0000318"/>
    <property type="project" value="GO_Central"/>
</dbReference>
<keyword evidence="5" id="KW-0436">Ligase</keyword>
<evidence type="ECO:0000256" key="11">
    <source>
        <dbReference type="ARBA" id="ARBA00038960"/>
    </source>
</evidence>
<evidence type="ECO:0000256" key="9">
    <source>
        <dbReference type="ARBA" id="ARBA00022958"/>
    </source>
</evidence>
<dbReference type="InterPro" id="IPR052492">
    <property type="entry name" value="Tubulin-tyrosine_ligase"/>
</dbReference>
<comment type="cofactor">
    <cofactor evidence="2">
        <name>K(+)</name>
        <dbReference type="ChEBI" id="CHEBI:29103"/>
    </cofactor>
</comment>
<protein>
    <recommendedName>
        <fullName evidence="12">Tubulin--tyrosine ligase</fullName>
        <ecNumber evidence="11">6.3.2.25</ecNumber>
    </recommendedName>
</protein>
<evidence type="ECO:0000256" key="2">
    <source>
        <dbReference type="ARBA" id="ARBA00001958"/>
    </source>
</evidence>
<keyword evidence="8" id="KW-0460">Magnesium</keyword>
<dbReference type="RefSeq" id="XP_002108351.1">
    <property type="nucleotide sequence ID" value="XM_002108315.1"/>
</dbReference>
<dbReference type="STRING" id="10228.B3RK66"/>
<evidence type="ECO:0000256" key="13">
    <source>
        <dbReference type="ARBA" id="ARBA00047950"/>
    </source>
</evidence>
<dbReference type="EC" id="6.3.2.25" evidence="11"/>
<evidence type="ECO:0000256" key="7">
    <source>
        <dbReference type="ARBA" id="ARBA00022840"/>
    </source>
</evidence>
<dbReference type="eggNOG" id="KOG2157">
    <property type="taxonomic scope" value="Eukaryota"/>
</dbReference>
<comment type="catalytic activity">
    <reaction evidence="13">
        <text>C-terminal L-alpha-aminoacyl-L-glutamyl-L-glutamyl-[tubulin] + L-tyrosine + ATP = C-terminal L-alpha-aminoacyl-L-glutamyl-L-glutamyl-L-tyrosyl-[tubulin] + ADP + phosphate + H(+)</text>
        <dbReference type="Rhea" id="RHEA:17605"/>
        <dbReference type="Rhea" id="RHEA-COMP:16434"/>
        <dbReference type="Rhea" id="RHEA-COMP:16435"/>
        <dbReference type="ChEBI" id="CHEBI:15378"/>
        <dbReference type="ChEBI" id="CHEBI:30616"/>
        <dbReference type="ChEBI" id="CHEBI:43474"/>
        <dbReference type="ChEBI" id="CHEBI:58315"/>
        <dbReference type="ChEBI" id="CHEBI:149554"/>
        <dbReference type="ChEBI" id="CHEBI:149555"/>
        <dbReference type="ChEBI" id="CHEBI:456216"/>
        <dbReference type="EC" id="6.3.2.25"/>
    </reaction>
</comment>
<evidence type="ECO:0000256" key="8">
    <source>
        <dbReference type="ARBA" id="ARBA00022842"/>
    </source>
</evidence>
<evidence type="ECO:0000313" key="14">
    <source>
        <dbReference type="EMBL" id="EDV29149.1"/>
    </source>
</evidence>
<comment type="similarity">
    <text evidence="3">Belongs to the tubulin--tyrosine ligase family.</text>
</comment>
<dbReference type="PhylomeDB" id="B3RK66"/>
<name>B3RK66_TRIAD</name>
<dbReference type="KEGG" id="tad:TRIADDRAFT_52733"/>
<dbReference type="PANTHER" id="PTHR46570:SF1">
    <property type="entry name" value="TUBULIN--TYROSINE LIGASE"/>
    <property type="match status" value="1"/>
</dbReference>
<comment type="function">
    <text evidence="10">Catalyzes the post-translational addition of a tyrosine to the C-terminal end of detyrosinated alpha-tubulin.</text>
</comment>
<dbReference type="GO" id="GO:0000226">
    <property type="term" value="P:microtubule cytoskeleton organization"/>
    <property type="evidence" value="ECO:0000318"/>
    <property type="project" value="GO_Central"/>
</dbReference>
<dbReference type="PANTHER" id="PTHR46570">
    <property type="entry name" value="TUBULIN--TYROSINE LIGASE"/>
    <property type="match status" value="1"/>
</dbReference>